<comment type="catalytic activity">
    <reaction evidence="2">
        <text>L-homoserine + succinyl-CoA = O-succinyl-L-homoserine + CoA</text>
        <dbReference type="Rhea" id="RHEA:22008"/>
        <dbReference type="ChEBI" id="CHEBI:57287"/>
        <dbReference type="ChEBI" id="CHEBI:57292"/>
        <dbReference type="ChEBI" id="CHEBI:57476"/>
        <dbReference type="ChEBI" id="CHEBI:57661"/>
        <dbReference type="EC" id="2.3.1.46"/>
    </reaction>
</comment>
<evidence type="ECO:0000256" key="1">
    <source>
        <dbReference type="ARBA" id="ARBA00022679"/>
    </source>
</evidence>
<comment type="pathway">
    <text evidence="2">Amino-acid biosynthesis; L-methionine biosynthesis via de novo pathway; O-succinyl-L-homoserine from L-homoserine: step 1/1.</text>
</comment>
<evidence type="ECO:0000256" key="3">
    <source>
        <dbReference type="PIRSR" id="PIRSR000443-1"/>
    </source>
</evidence>
<dbReference type="GO" id="GO:0004414">
    <property type="term" value="F:homoserine O-acetyltransferase activity"/>
    <property type="evidence" value="ECO:0007669"/>
    <property type="project" value="TreeGrafter"/>
</dbReference>
<dbReference type="PANTHER" id="PTHR32268">
    <property type="entry name" value="HOMOSERINE O-ACETYLTRANSFERASE"/>
    <property type="match status" value="1"/>
</dbReference>
<feature type="binding site" evidence="2">
    <location>
        <position position="355"/>
    </location>
    <ligand>
        <name>substrate</name>
    </ligand>
</feature>
<keyword evidence="2" id="KW-0028">Amino-acid biosynthesis</keyword>
<dbReference type="NCBIfam" id="NF001209">
    <property type="entry name" value="PRK00175.1"/>
    <property type="match status" value="1"/>
</dbReference>
<feature type="site" description="Important for acyl-CoA specificity" evidence="2">
    <location>
        <position position="323"/>
    </location>
</feature>
<comment type="function">
    <text evidence="2">Transfers a succinyl group from succinyl-CoA to L-homoserine, forming succinyl-L-homoserine.</text>
</comment>
<dbReference type="EC" id="2.3.1.46" evidence="2"/>
<dbReference type="EMBL" id="SHBO01000001">
    <property type="protein sequence ID" value="RZO08885.1"/>
    <property type="molecule type" value="Genomic_DNA"/>
</dbReference>
<comment type="subunit">
    <text evidence="2">Homodimer.</text>
</comment>
<comment type="caution">
    <text evidence="5">The sequence shown here is derived from an EMBL/GenBank/DDBJ whole genome shotgun (WGS) entry which is preliminary data.</text>
</comment>
<comment type="subcellular location">
    <subcellularLocation>
        <location evidence="2">Cytoplasm</location>
    </subcellularLocation>
</comment>
<organism evidence="5 6">
    <name type="scientific">SAR92 clade bacterium</name>
    <dbReference type="NCBI Taxonomy" id="2315479"/>
    <lineage>
        <taxon>Bacteria</taxon>
        <taxon>Pseudomonadati</taxon>
        <taxon>Pseudomonadota</taxon>
        <taxon>Gammaproteobacteria</taxon>
        <taxon>Cellvibrionales</taxon>
        <taxon>Porticoccaceae</taxon>
        <taxon>SAR92 clade</taxon>
    </lineage>
</organism>
<dbReference type="PANTHER" id="PTHR32268:SF11">
    <property type="entry name" value="HOMOSERINE O-ACETYLTRANSFERASE"/>
    <property type="match status" value="1"/>
</dbReference>
<keyword evidence="1 2" id="KW-0808">Transferase</keyword>
<dbReference type="InterPro" id="IPR029058">
    <property type="entry name" value="AB_hydrolase_fold"/>
</dbReference>
<dbReference type="Proteomes" id="UP000318148">
    <property type="component" value="Unassembled WGS sequence"/>
</dbReference>
<keyword evidence="2" id="KW-0486">Methionine biosynthesis</keyword>
<feature type="active site" description="Nucleophile" evidence="2 3">
    <location>
        <position position="155"/>
    </location>
</feature>
<protein>
    <recommendedName>
        <fullName evidence="2">Homoserine O-succinyltransferase</fullName>
        <shortName evidence="2">HST</shortName>
        <ecNumber evidence="2">2.3.1.46</ecNumber>
    </recommendedName>
    <alternativeName>
        <fullName evidence="2">Homoserine transsuccinylase</fullName>
        <shortName evidence="2">HTS</shortName>
    </alternativeName>
</protein>
<dbReference type="GO" id="GO:0005737">
    <property type="term" value="C:cytoplasm"/>
    <property type="evidence" value="ECO:0007669"/>
    <property type="project" value="UniProtKB-SubCell"/>
</dbReference>
<evidence type="ECO:0000259" key="4">
    <source>
        <dbReference type="Pfam" id="PF00561"/>
    </source>
</evidence>
<proteinExistence type="inferred from homology"/>
<feature type="binding site" evidence="2">
    <location>
        <position position="225"/>
    </location>
    <ligand>
        <name>substrate</name>
    </ligand>
</feature>
<feature type="domain" description="AB hydrolase-1" evidence="4">
    <location>
        <begin position="51"/>
        <end position="358"/>
    </location>
</feature>
<evidence type="ECO:0000256" key="2">
    <source>
        <dbReference type="HAMAP-Rule" id="MF_00296"/>
    </source>
</evidence>
<dbReference type="SUPFAM" id="SSF53474">
    <property type="entry name" value="alpha/beta-Hydrolases"/>
    <property type="match status" value="1"/>
</dbReference>
<dbReference type="AlphaFoldDB" id="A0A520LPI0"/>
<sequence>MPQTEKNGDTLKRSTKTITITKTLKLSCGVSLEQHDLVYETYGHLNKAKNNAILICHALSGNHHAAGKDDNGNIGWWDNYIGPNKAIDTNKFCVVSLTNIGSCFGSTGPNTINPKTGKFWAAEFPTLHVTDWVNSQKMLMDAIQIKGWIAVIGGSLGGMQVMEWSVLYPNLIKNSVIIAAALKLSAQNIAFNEIARRSIKSDENFKNGDYLNLGLNPSKGLALARMVGHITYLSDDILGSKFGRSTKTVQLENQADVNSEFEIASYLNYQGDKFKKSFDANSYILITQMLDMFNFESDSKSNKQPFEDAKCKFLVISFTSDWRFSPECSNQIVQKLMDTNKRVTYLKIESDKGHDSFLLPDERYENGLRVFLNRALEEFEELNSD</sequence>
<gene>
    <name evidence="2" type="primary">metXS</name>
    <name evidence="5" type="ORF">EVB02_00090</name>
</gene>
<name>A0A520LPI0_9GAMM</name>
<feature type="active site" evidence="2 3">
    <location>
        <position position="321"/>
    </location>
</feature>
<dbReference type="PIRSF" id="PIRSF000443">
    <property type="entry name" value="Homoser_Ac_trans"/>
    <property type="match status" value="1"/>
</dbReference>
<dbReference type="NCBIfam" id="TIGR01392">
    <property type="entry name" value="homoserO_Ac_trn"/>
    <property type="match status" value="1"/>
</dbReference>
<evidence type="ECO:0000313" key="5">
    <source>
        <dbReference type="EMBL" id="RZO08885.1"/>
    </source>
</evidence>
<dbReference type="HAMAP" id="MF_00296">
    <property type="entry name" value="MetX_acyltransf"/>
    <property type="match status" value="1"/>
</dbReference>
<accession>A0A520LPI0</accession>
<keyword evidence="2" id="KW-0963">Cytoplasm</keyword>
<feature type="active site" evidence="2 3">
    <location>
        <position position="354"/>
    </location>
</feature>
<dbReference type="InterPro" id="IPR008220">
    <property type="entry name" value="HAT_MetX-like"/>
</dbReference>
<comment type="similarity">
    <text evidence="2">Belongs to the AB hydrolase superfamily. MetX family.</text>
</comment>
<dbReference type="GO" id="GO:0009092">
    <property type="term" value="P:homoserine metabolic process"/>
    <property type="evidence" value="ECO:0007669"/>
    <property type="project" value="TreeGrafter"/>
</dbReference>
<dbReference type="Pfam" id="PF00561">
    <property type="entry name" value="Abhydrolase_1"/>
    <property type="match status" value="1"/>
</dbReference>
<keyword evidence="2 5" id="KW-0012">Acyltransferase</keyword>
<dbReference type="UniPathway" id="UPA00051">
    <property type="reaction ID" value="UER00075"/>
</dbReference>
<reference evidence="5 6" key="1">
    <citation type="submission" date="2019-02" db="EMBL/GenBank/DDBJ databases">
        <title>Prokaryotic population dynamics and viral predation in marine succession experiment using metagenomics: the confinement effect.</title>
        <authorList>
            <person name="Haro-Moreno J.M."/>
            <person name="Rodriguez-Valera F."/>
            <person name="Lopez-Perez M."/>
        </authorList>
    </citation>
    <scope>NUCLEOTIDE SEQUENCE [LARGE SCALE GENOMIC DNA]</scope>
    <source>
        <strain evidence="5">MED-G169</strain>
    </source>
</reference>
<dbReference type="Gene3D" id="1.10.1740.110">
    <property type="match status" value="1"/>
</dbReference>
<dbReference type="GO" id="GO:0008899">
    <property type="term" value="F:homoserine O-succinyltransferase activity"/>
    <property type="evidence" value="ECO:0007669"/>
    <property type="project" value="UniProtKB-UniRule"/>
</dbReference>
<dbReference type="InterPro" id="IPR000073">
    <property type="entry name" value="AB_hydrolase_1"/>
</dbReference>
<evidence type="ECO:0000313" key="6">
    <source>
        <dbReference type="Proteomes" id="UP000318148"/>
    </source>
</evidence>
<dbReference type="GO" id="GO:0009086">
    <property type="term" value="P:methionine biosynthetic process"/>
    <property type="evidence" value="ECO:0007669"/>
    <property type="project" value="UniProtKB-UniRule"/>
</dbReference>
<comment type="caution">
    <text evidence="2">Lacks conserved residue(s) required for the propagation of feature annotation.</text>
</comment>
<dbReference type="Gene3D" id="3.40.50.1820">
    <property type="entry name" value="alpha/beta hydrolase"/>
    <property type="match status" value="1"/>
</dbReference>